<feature type="chain" id="PRO_5046773857" description="GH16 domain-containing protein" evidence="1">
    <location>
        <begin position="18"/>
        <end position="308"/>
    </location>
</feature>
<dbReference type="CDD" id="cd02181">
    <property type="entry name" value="GH16_fungal_Lam16A_glucanase"/>
    <property type="match status" value="1"/>
</dbReference>
<protein>
    <recommendedName>
        <fullName evidence="2">GH16 domain-containing protein</fullName>
    </recommendedName>
</protein>
<evidence type="ECO:0000256" key="1">
    <source>
        <dbReference type="SAM" id="SignalP"/>
    </source>
</evidence>
<organism evidence="3 4">
    <name type="scientific">Discina gigas</name>
    <dbReference type="NCBI Taxonomy" id="1032678"/>
    <lineage>
        <taxon>Eukaryota</taxon>
        <taxon>Fungi</taxon>
        <taxon>Dikarya</taxon>
        <taxon>Ascomycota</taxon>
        <taxon>Pezizomycotina</taxon>
        <taxon>Pezizomycetes</taxon>
        <taxon>Pezizales</taxon>
        <taxon>Discinaceae</taxon>
        <taxon>Discina</taxon>
    </lineage>
</organism>
<comment type="caution">
    <text evidence="3">The sequence shown here is derived from an EMBL/GenBank/DDBJ whole genome shotgun (WGS) entry which is preliminary data.</text>
</comment>
<gene>
    <name evidence="3" type="ORF">Q9L58_001280</name>
</gene>
<dbReference type="Gene3D" id="2.60.120.200">
    <property type="match status" value="1"/>
</dbReference>
<dbReference type="EMBL" id="JBBBZM010000009">
    <property type="protein sequence ID" value="KAL0639713.1"/>
    <property type="molecule type" value="Genomic_DNA"/>
</dbReference>
<dbReference type="PROSITE" id="PS51762">
    <property type="entry name" value="GH16_2"/>
    <property type="match status" value="1"/>
</dbReference>
<evidence type="ECO:0000259" key="2">
    <source>
        <dbReference type="PROSITE" id="PS51762"/>
    </source>
</evidence>
<keyword evidence="1" id="KW-0732">Signal</keyword>
<dbReference type="InterPro" id="IPR013320">
    <property type="entry name" value="ConA-like_dom_sf"/>
</dbReference>
<dbReference type="PANTHER" id="PTHR10963:SF24">
    <property type="entry name" value="GLYCOSIDASE C21B10.07-RELATED"/>
    <property type="match status" value="1"/>
</dbReference>
<reference evidence="3 4" key="1">
    <citation type="submission" date="2024-02" db="EMBL/GenBank/DDBJ databases">
        <title>Discinaceae phylogenomics.</title>
        <authorList>
            <person name="Dirks A.C."/>
            <person name="James T.Y."/>
        </authorList>
    </citation>
    <scope>NUCLEOTIDE SEQUENCE [LARGE SCALE GENOMIC DNA]</scope>
    <source>
        <strain evidence="3 4">ACD0624</strain>
    </source>
</reference>
<feature type="signal peptide" evidence="1">
    <location>
        <begin position="1"/>
        <end position="17"/>
    </location>
</feature>
<dbReference type="Proteomes" id="UP001447188">
    <property type="component" value="Unassembled WGS sequence"/>
</dbReference>
<evidence type="ECO:0000313" key="4">
    <source>
        <dbReference type="Proteomes" id="UP001447188"/>
    </source>
</evidence>
<feature type="domain" description="GH16" evidence="2">
    <location>
        <begin position="20"/>
        <end position="276"/>
    </location>
</feature>
<dbReference type="Pfam" id="PF26113">
    <property type="entry name" value="GH16_XgeA"/>
    <property type="match status" value="1"/>
</dbReference>
<name>A0ABR3GV49_9PEZI</name>
<dbReference type="PANTHER" id="PTHR10963">
    <property type="entry name" value="GLYCOSYL HYDROLASE-RELATED"/>
    <property type="match status" value="1"/>
</dbReference>
<dbReference type="InterPro" id="IPR000757">
    <property type="entry name" value="Beta-glucanase-like"/>
</dbReference>
<accession>A0ABR3GV49</accession>
<dbReference type="SUPFAM" id="SSF49899">
    <property type="entry name" value="Concanavalin A-like lectins/glucanases"/>
    <property type="match status" value="1"/>
</dbReference>
<sequence>MKFSIVSLVLAATITEAAYTVLKESYTPANFFSKFDFYTGGDPTNGFVKFIDQTSAQSQGLIKTNTDSVYIGVDFKNAAPNGRQSLRLESKTRFQRGLIILDLTHMPTGCGTWPAFWTLGDDWPNQGEIDIIEGVHLQTKNDITLHTSNGCSTSGTGQTGTSVTKNCFVNAPNQSNNQGCGNEDPRTNSYGAGFNSNGGGVYATEWNSGWIKVWFFPRNAIPADALSGNPEPLKWGNPVANFQGGCDIDSHFKNHKIVLDVTFCGDWAGNVWSGSGCPGNSCNNYVANTPAAFSEAYWNIKSLKVWSQ</sequence>
<evidence type="ECO:0000313" key="3">
    <source>
        <dbReference type="EMBL" id="KAL0639713.1"/>
    </source>
</evidence>
<keyword evidence="4" id="KW-1185">Reference proteome</keyword>
<proteinExistence type="predicted"/>
<dbReference type="InterPro" id="IPR050546">
    <property type="entry name" value="Glycosyl_Hydrlase_16"/>
</dbReference>